<reference evidence="10" key="1">
    <citation type="submission" date="2022-05" db="EMBL/GenBank/DDBJ databases">
        <title>Brevundimonas albigilva TT17 genome sequence.</title>
        <authorList>
            <person name="Lee K."/>
            <person name="Son H."/>
        </authorList>
    </citation>
    <scope>NUCLEOTIDE SEQUENCE</scope>
    <source>
        <strain evidence="10">TT17</strain>
    </source>
</reference>
<dbReference type="SUPFAM" id="SSF52540">
    <property type="entry name" value="P-loop containing nucleoside triphosphate hydrolases"/>
    <property type="match status" value="1"/>
</dbReference>
<dbReference type="PROSITE" id="PS50929">
    <property type="entry name" value="ABC_TM1F"/>
    <property type="match status" value="1"/>
</dbReference>
<accession>A0ABY4SM25</accession>
<feature type="transmembrane region" description="Helical" evidence="7">
    <location>
        <begin position="166"/>
        <end position="187"/>
    </location>
</feature>
<evidence type="ECO:0000313" key="10">
    <source>
        <dbReference type="EMBL" id="URI15980.1"/>
    </source>
</evidence>
<evidence type="ECO:0000256" key="7">
    <source>
        <dbReference type="SAM" id="Phobius"/>
    </source>
</evidence>
<evidence type="ECO:0000256" key="1">
    <source>
        <dbReference type="ARBA" id="ARBA00004651"/>
    </source>
</evidence>
<dbReference type="Pfam" id="PF00005">
    <property type="entry name" value="ABC_tran"/>
    <property type="match status" value="1"/>
</dbReference>
<evidence type="ECO:0000256" key="6">
    <source>
        <dbReference type="ARBA" id="ARBA00023136"/>
    </source>
</evidence>
<dbReference type="PROSITE" id="PS00211">
    <property type="entry name" value="ABC_TRANSPORTER_1"/>
    <property type="match status" value="1"/>
</dbReference>
<evidence type="ECO:0000259" key="9">
    <source>
        <dbReference type="PROSITE" id="PS50929"/>
    </source>
</evidence>
<dbReference type="Gene3D" id="3.40.50.300">
    <property type="entry name" value="P-loop containing nucleotide triphosphate hydrolases"/>
    <property type="match status" value="1"/>
</dbReference>
<dbReference type="Proteomes" id="UP001055429">
    <property type="component" value="Chromosome"/>
</dbReference>
<dbReference type="EMBL" id="CP097649">
    <property type="protein sequence ID" value="URI15980.1"/>
    <property type="molecule type" value="Genomic_DNA"/>
</dbReference>
<dbReference type="PANTHER" id="PTHR24221">
    <property type="entry name" value="ATP-BINDING CASSETTE SUB-FAMILY B"/>
    <property type="match status" value="1"/>
</dbReference>
<evidence type="ECO:0000256" key="3">
    <source>
        <dbReference type="ARBA" id="ARBA00022741"/>
    </source>
</evidence>
<keyword evidence="6 7" id="KW-0472">Membrane</keyword>
<dbReference type="InterPro" id="IPR027417">
    <property type="entry name" value="P-loop_NTPase"/>
</dbReference>
<evidence type="ECO:0000259" key="8">
    <source>
        <dbReference type="PROSITE" id="PS50893"/>
    </source>
</evidence>
<dbReference type="Gene3D" id="1.20.1560.10">
    <property type="entry name" value="ABC transporter type 1, transmembrane domain"/>
    <property type="match status" value="1"/>
</dbReference>
<dbReference type="CDD" id="cd03228">
    <property type="entry name" value="ABCC_MRP_Like"/>
    <property type="match status" value="1"/>
</dbReference>
<name>A0ABY4SM25_9CAUL</name>
<dbReference type="PROSITE" id="PS50893">
    <property type="entry name" value="ABC_TRANSPORTER_2"/>
    <property type="match status" value="1"/>
</dbReference>
<comment type="subcellular location">
    <subcellularLocation>
        <location evidence="1">Cell membrane</location>
        <topology evidence="1">Multi-pass membrane protein</topology>
    </subcellularLocation>
</comment>
<dbReference type="InterPro" id="IPR017871">
    <property type="entry name" value="ABC_transporter-like_CS"/>
</dbReference>
<keyword evidence="5 7" id="KW-1133">Transmembrane helix</keyword>
<gene>
    <name evidence="10" type="ORF">M8231_03035</name>
</gene>
<feature type="domain" description="ABC transmembrane type-1" evidence="9">
    <location>
        <begin position="24"/>
        <end position="303"/>
    </location>
</feature>
<feature type="transmembrane region" description="Helical" evidence="7">
    <location>
        <begin position="20"/>
        <end position="39"/>
    </location>
</feature>
<dbReference type="SMART" id="SM00382">
    <property type="entry name" value="AAA"/>
    <property type="match status" value="1"/>
</dbReference>
<dbReference type="RefSeq" id="WP_250202229.1">
    <property type="nucleotide sequence ID" value="NZ_CP097649.1"/>
</dbReference>
<dbReference type="InterPro" id="IPR003439">
    <property type="entry name" value="ABC_transporter-like_ATP-bd"/>
</dbReference>
<protein>
    <submittedName>
        <fullName evidence="10">ATP-binding cassette domain-containing protein</fullName>
    </submittedName>
</protein>
<dbReference type="InterPro" id="IPR011527">
    <property type="entry name" value="ABC1_TM_dom"/>
</dbReference>
<organism evidence="10 11">
    <name type="scientific">Brevundimonas albigilva</name>
    <dbReference type="NCBI Taxonomy" id="1312364"/>
    <lineage>
        <taxon>Bacteria</taxon>
        <taxon>Pseudomonadati</taxon>
        <taxon>Pseudomonadota</taxon>
        <taxon>Alphaproteobacteria</taxon>
        <taxon>Caulobacterales</taxon>
        <taxon>Caulobacteraceae</taxon>
        <taxon>Brevundimonas</taxon>
    </lineage>
</organism>
<keyword evidence="2 7" id="KW-0812">Transmembrane</keyword>
<keyword evidence="3" id="KW-0547">Nucleotide-binding</keyword>
<dbReference type="InterPro" id="IPR039421">
    <property type="entry name" value="Type_1_exporter"/>
</dbReference>
<evidence type="ECO:0000313" key="11">
    <source>
        <dbReference type="Proteomes" id="UP001055429"/>
    </source>
</evidence>
<evidence type="ECO:0000256" key="2">
    <source>
        <dbReference type="ARBA" id="ARBA00022692"/>
    </source>
</evidence>
<sequence length="553" mass="56534">MSPPSRIGALVAAQRRAERLRLRIAAAAAAAVTVAAVGLLGLSGWFITGAALAGLGGLAAVQAFNYLMPSAVIRLLAILRTGARYAERVAGHEAALRALARLRPQLFAALASGSPGRALALSSGEASARLVQDVNAVQTLFVRLSAPWGALAGAAAAIGLTALANATAALLLALCMGASAAGSLLLARRLSDPAGRAAQIAVGSLKTRLSALESAAPELRAYGLETWAVEDCADRARDLDRSRITLTLAAGWLTVWQTAAAAGAVVLVTLAVVSAPAPLAALAILAALMGMDSTAGLASALHQNGAAAQAADRLDALAASPSKTGAEQAAPSSDTVALLGRSVSPPFRLAVVGASGVGKTTALERLIGLRDAPAGRFSLGGVDAADLDPARRRALFAYAAQDVRLMDASVRDNLGLAGAFDDETLWEALDDADLGDRFRRDPKGLDAPIGPDGARLSGGERRRLALARAYLRSAPWLVLDEPTEGLDAATEARVLAALDRRLSSRGQGLILVSHRLAPTDLCDAVVRLADERSALALGQGGQPVGLFDPQLVQ</sequence>
<evidence type="ECO:0000256" key="4">
    <source>
        <dbReference type="ARBA" id="ARBA00022840"/>
    </source>
</evidence>
<evidence type="ECO:0000256" key="5">
    <source>
        <dbReference type="ARBA" id="ARBA00022989"/>
    </source>
</evidence>
<dbReference type="SUPFAM" id="SSF90123">
    <property type="entry name" value="ABC transporter transmembrane region"/>
    <property type="match status" value="1"/>
</dbReference>
<proteinExistence type="predicted"/>
<dbReference type="PANTHER" id="PTHR24221:SF654">
    <property type="entry name" value="ATP-BINDING CASSETTE SUB-FAMILY B MEMBER 6"/>
    <property type="match status" value="1"/>
</dbReference>
<dbReference type="GO" id="GO:0005524">
    <property type="term" value="F:ATP binding"/>
    <property type="evidence" value="ECO:0007669"/>
    <property type="project" value="UniProtKB-KW"/>
</dbReference>
<feature type="transmembrane region" description="Helical" evidence="7">
    <location>
        <begin position="140"/>
        <end position="160"/>
    </location>
</feature>
<dbReference type="InterPro" id="IPR003593">
    <property type="entry name" value="AAA+_ATPase"/>
</dbReference>
<feature type="domain" description="ABC transporter" evidence="8">
    <location>
        <begin position="312"/>
        <end position="552"/>
    </location>
</feature>
<feature type="transmembrane region" description="Helical" evidence="7">
    <location>
        <begin position="45"/>
        <end position="67"/>
    </location>
</feature>
<keyword evidence="11" id="KW-1185">Reference proteome</keyword>
<keyword evidence="4 10" id="KW-0067">ATP-binding</keyword>
<dbReference type="InterPro" id="IPR036640">
    <property type="entry name" value="ABC1_TM_sf"/>
</dbReference>